<evidence type="ECO:0000256" key="2">
    <source>
        <dbReference type="ARBA" id="ARBA00022679"/>
    </source>
</evidence>
<reference evidence="5 6" key="1">
    <citation type="journal article" date="2016" name="Int. J. Syst. Evol. Microbiol.">
        <title>Labrenzia salina sp. nov., isolated from the rhizosphere of the halophyte Arthrocnemum macrostachyum.</title>
        <authorList>
            <person name="Camacho M."/>
            <person name="Redondo-Gomez S."/>
            <person name="Rodriguez-Llorente I."/>
            <person name="Rohde M."/>
            <person name="Sproer C."/>
            <person name="Schumann P."/>
            <person name="Klenk H.P."/>
            <person name="Montero-Calasanz M.D.C."/>
        </authorList>
    </citation>
    <scope>NUCLEOTIDE SEQUENCE [LARGE SCALE GENOMIC DNA]</scope>
    <source>
        <strain evidence="5 6">DSM 29163</strain>
    </source>
</reference>
<dbReference type="InterPro" id="IPR001099">
    <property type="entry name" value="Chalcone/stilbene_synt_N"/>
</dbReference>
<accession>A0ABT3R3G1</accession>
<keyword evidence="6" id="KW-1185">Reference proteome</keyword>
<organism evidence="5 6">
    <name type="scientific">Roseibium salinum</name>
    <dbReference type="NCBI Taxonomy" id="1604349"/>
    <lineage>
        <taxon>Bacteria</taxon>
        <taxon>Pseudomonadati</taxon>
        <taxon>Pseudomonadota</taxon>
        <taxon>Alphaproteobacteria</taxon>
        <taxon>Hyphomicrobiales</taxon>
        <taxon>Stappiaceae</taxon>
        <taxon>Roseibium</taxon>
    </lineage>
</organism>
<dbReference type="RefSeq" id="WP_265963505.1">
    <property type="nucleotide sequence ID" value="NZ_JAPEVI010000003.1"/>
</dbReference>
<dbReference type="Proteomes" id="UP001300261">
    <property type="component" value="Unassembled WGS sequence"/>
</dbReference>
<proteinExistence type="inferred from homology"/>
<evidence type="ECO:0000259" key="3">
    <source>
        <dbReference type="Pfam" id="PF00195"/>
    </source>
</evidence>
<feature type="domain" description="Chalcone/stilbene synthase C-terminal" evidence="4">
    <location>
        <begin position="227"/>
        <end position="354"/>
    </location>
</feature>
<dbReference type="InterPro" id="IPR011141">
    <property type="entry name" value="Polyketide_synthase_type-III"/>
</dbReference>
<dbReference type="SUPFAM" id="SSF53901">
    <property type="entry name" value="Thiolase-like"/>
    <property type="match status" value="2"/>
</dbReference>
<protein>
    <submittedName>
        <fullName evidence="5">Type III polyketide synthase</fullName>
    </submittedName>
</protein>
<dbReference type="PIRSF" id="PIRSF000451">
    <property type="entry name" value="PKS_III"/>
    <property type="match status" value="1"/>
</dbReference>
<dbReference type="PANTHER" id="PTHR11877:SF46">
    <property type="entry name" value="TYPE III POLYKETIDE SYNTHASE A"/>
    <property type="match status" value="1"/>
</dbReference>
<comment type="caution">
    <text evidence="5">The sequence shown here is derived from an EMBL/GenBank/DDBJ whole genome shotgun (WGS) entry which is preliminary data.</text>
</comment>
<evidence type="ECO:0000259" key="4">
    <source>
        <dbReference type="Pfam" id="PF02797"/>
    </source>
</evidence>
<feature type="domain" description="Chalcone/stilbene synthase N-terminal" evidence="3">
    <location>
        <begin position="12"/>
        <end position="212"/>
    </location>
</feature>
<evidence type="ECO:0000313" key="6">
    <source>
        <dbReference type="Proteomes" id="UP001300261"/>
    </source>
</evidence>
<dbReference type="InterPro" id="IPR016039">
    <property type="entry name" value="Thiolase-like"/>
</dbReference>
<evidence type="ECO:0000256" key="1">
    <source>
        <dbReference type="ARBA" id="ARBA00005531"/>
    </source>
</evidence>
<dbReference type="Pfam" id="PF00195">
    <property type="entry name" value="Chal_sti_synt_N"/>
    <property type="match status" value="1"/>
</dbReference>
<dbReference type="CDD" id="cd00831">
    <property type="entry name" value="CHS_like"/>
    <property type="match status" value="1"/>
</dbReference>
<keyword evidence="2" id="KW-0808">Transferase</keyword>
<name>A0ABT3R3G1_9HYPH</name>
<gene>
    <name evidence="5" type="ORF">ON753_15400</name>
</gene>
<dbReference type="InterPro" id="IPR012328">
    <property type="entry name" value="Chalcone/stilbene_synt_C"/>
</dbReference>
<dbReference type="Pfam" id="PF02797">
    <property type="entry name" value="Chal_sti_synt_C"/>
    <property type="match status" value="1"/>
</dbReference>
<dbReference type="Gene3D" id="3.40.47.10">
    <property type="match status" value="2"/>
</dbReference>
<evidence type="ECO:0000313" key="5">
    <source>
        <dbReference type="EMBL" id="MCX2723739.1"/>
    </source>
</evidence>
<dbReference type="PANTHER" id="PTHR11877">
    <property type="entry name" value="HYDROXYMETHYLGLUTARYL-COA SYNTHASE"/>
    <property type="match status" value="1"/>
</dbReference>
<sequence>MTHAFINRIATAVPDYEVHDYFLQFAAANLETQPRKQTLFRKMADRAGIEHRFSCLAPADDASGAVIDEAGMFRRGAFPGTSARMDIYETAAADLAMRAIDKLDIGSANHEITHLIVASCTGFSAPGLDLEIVQRAGLSASVERTLVGFMGCYAAISGLKLAHHVIRSEPDAKVLVVNCELTTLHLKETTDLEKLLTYCLWGDGCSAALVTSSEEGIRIDRFKALLAPDARDLMTWNVRGDGFEMVLSGQVPAKIHSVLAGNIEAILHGDTVDDIDLWAVHPGGRSVLDAVQRTLNLGSEALAPSREVLRAYGNMSSATVMFVLAKMLETARARMKGCAMAFGPGLTAETMTFRMAS</sequence>
<comment type="similarity">
    <text evidence="1">Belongs to the thiolase-like superfamily. Chalcone/stilbene synthases family.</text>
</comment>
<dbReference type="EMBL" id="JAPEVI010000003">
    <property type="protein sequence ID" value="MCX2723739.1"/>
    <property type="molecule type" value="Genomic_DNA"/>
</dbReference>